<sequence length="390" mass="41549">MTTGCVLEDGIYTIPLPGGADLGSDPISVTAEFDQVPEVFPDTMVKVNGVNVGMVDDVNLSDGGWNAIISIRLREGLELPVNSVISIQQTALLGEKFVAIEPPEGDRSPEVIEDGHYIPPDNSRVQIEIEDIFGALSLLLNGGGVAQIQPILDELEKAFGGREPQIKSLLQETNTLVNSLNNQRGEIQRALDNLEVMSARLDGQRDQISAIAEEIPRGTQILAEQTPQLIEALRQIEAMSTIGSDVISTVREDLVADLRALRPIVQALANTGQDLPEALSILPTYPFPDTAIEASFAGAVNGWLTVDLQLADTLENLGIGQPPPQYIAPYGQPQPVIDPSNPYVNGNGPVPGPGTAPLIPLGNLLPARAPVESPLGQFQELLDTLGVGQP</sequence>
<dbReference type="Pfam" id="PF02470">
    <property type="entry name" value="MlaD"/>
    <property type="match status" value="1"/>
</dbReference>
<reference evidence="4" key="1">
    <citation type="submission" date="2020-09" db="EMBL/GenBank/DDBJ databases">
        <title>Hoyosella lacisalsi sp. nov., a halotolerant actinobacterium isolated from soil of Lake Gudzhirganskoe.</title>
        <authorList>
            <person name="Yang Q."/>
            <person name="Guo P.Y."/>
            <person name="Liu S.W."/>
            <person name="Li F.N."/>
            <person name="Sun C.H."/>
        </authorList>
    </citation>
    <scope>NUCLEOTIDE SEQUENCE</scope>
    <source>
        <strain evidence="4">G463</strain>
    </source>
</reference>
<protein>
    <submittedName>
        <fullName evidence="4">MCE family protein</fullName>
    </submittedName>
</protein>
<dbReference type="InterPro" id="IPR052336">
    <property type="entry name" value="MlaD_Phospholipid_Transporter"/>
</dbReference>
<dbReference type="InterPro" id="IPR005693">
    <property type="entry name" value="Mce"/>
</dbReference>
<dbReference type="PANTHER" id="PTHR33371:SF15">
    <property type="entry name" value="LIPOPROTEIN LPRN"/>
    <property type="match status" value="1"/>
</dbReference>
<dbReference type="Pfam" id="PF11887">
    <property type="entry name" value="Mce4_CUP1"/>
    <property type="match status" value="1"/>
</dbReference>
<gene>
    <name evidence="4" type="ORF">HT102_15130</name>
</gene>
<dbReference type="InterPro" id="IPR024516">
    <property type="entry name" value="Mce_C"/>
</dbReference>
<feature type="domain" description="Mce/MlaD" evidence="2">
    <location>
        <begin position="26"/>
        <end position="103"/>
    </location>
</feature>
<dbReference type="NCBIfam" id="TIGR00996">
    <property type="entry name" value="Mtu_fam_mce"/>
    <property type="match status" value="1"/>
</dbReference>
<evidence type="ECO:0000259" key="2">
    <source>
        <dbReference type="Pfam" id="PF02470"/>
    </source>
</evidence>
<evidence type="ECO:0000313" key="4">
    <source>
        <dbReference type="EMBL" id="MBD8507821.1"/>
    </source>
</evidence>
<keyword evidence="1" id="KW-0175">Coiled coil</keyword>
<feature type="domain" description="Mammalian cell entry C-terminal" evidence="3">
    <location>
        <begin position="109"/>
        <end position="278"/>
    </location>
</feature>
<dbReference type="AlphaFoldDB" id="A0A927JEI7"/>
<name>A0A927JEI7_9ACTN</name>
<evidence type="ECO:0000259" key="3">
    <source>
        <dbReference type="Pfam" id="PF11887"/>
    </source>
</evidence>
<keyword evidence="5" id="KW-1185">Reference proteome</keyword>
<accession>A0A927JEI7</accession>
<dbReference type="InterPro" id="IPR003399">
    <property type="entry name" value="Mce/MlaD"/>
</dbReference>
<feature type="coiled-coil region" evidence="1">
    <location>
        <begin position="177"/>
        <end position="207"/>
    </location>
</feature>
<evidence type="ECO:0000256" key="1">
    <source>
        <dbReference type="SAM" id="Coils"/>
    </source>
</evidence>
<proteinExistence type="predicted"/>
<organism evidence="4 5">
    <name type="scientific">Lolliginicoccus lacisalsi</name>
    <dbReference type="NCBI Taxonomy" id="2742202"/>
    <lineage>
        <taxon>Bacteria</taxon>
        <taxon>Bacillati</taxon>
        <taxon>Actinomycetota</taxon>
        <taxon>Actinomycetes</taxon>
        <taxon>Mycobacteriales</taxon>
        <taxon>Hoyosellaceae</taxon>
        <taxon>Lolliginicoccus</taxon>
    </lineage>
</organism>
<dbReference type="EMBL" id="JACYWE010000011">
    <property type="protein sequence ID" value="MBD8507821.1"/>
    <property type="molecule type" value="Genomic_DNA"/>
</dbReference>
<dbReference type="Proteomes" id="UP000642993">
    <property type="component" value="Unassembled WGS sequence"/>
</dbReference>
<evidence type="ECO:0000313" key="5">
    <source>
        <dbReference type="Proteomes" id="UP000642993"/>
    </source>
</evidence>
<dbReference type="GO" id="GO:0005576">
    <property type="term" value="C:extracellular region"/>
    <property type="evidence" value="ECO:0007669"/>
    <property type="project" value="TreeGrafter"/>
</dbReference>
<comment type="caution">
    <text evidence="4">The sequence shown here is derived from an EMBL/GenBank/DDBJ whole genome shotgun (WGS) entry which is preliminary data.</text>
</comment>
<dbReference type="PANTHER" id="PTHR33371">
    <property type="entry name" value="INTERMEMBRANE PHOSPHOLIPID TRANSPORT SYSTEM BINDING PROTEIN MLAD-RELATED"/>
    <property type="match status" value="1"/>
</dbReference>